<reference evidence="2 3" key="1">
    <citation type="submission" date="2018-02" db="EMBL/GenBank/DDBJ databases">
        <title>8 Nocardia nova and 1 Nocardia cyriacigeorgica strain used for evolution to TMP-SMX.</title>
        <authorList>
            <person name="Mehta H."/>
            <person name="Weng J."/>
            <person name="Shamoo Y."/>
        </authorList>
    </citation>
    <scope>NUCLEOTIDE SEQUENCE [LARGE SCALE GENOMIC DNA]</scope>
    <source>
        <strain evidence="2 3">BAA2227</strain>
    </source>
</reference>
<comment type="caution">
    <text evidence="2">The sequence shown here is derived from an EMBL/GenBank/DDBJ whole genome shotgun (WGS) entry which is preliminary data.</text>
</comment>
<dbReference type="AlphaFoldDB" id="A0A2S5ZUG8"/>
<gene>
    <name evidence="2" type="ORF">C5F51_36155</name>
</gene>
<dbReference type="Proteomes" id="UP000238356">
    <property type="component" value="Unassembled WGS sequence"/>
</dbReference>
<organism evidence="2 3">
    <name type="scientific">Nocardia nova</name>
    <dbReference type="NCBI Taxonomy" id="37330"/>
    <lineage>
        <taxon>Bacteria</taxon>
        <taxon>Bacillati</taxon>
        <taxon>Actinomycetota</taxon>
        <taxon>Actinomycetes</taxon>
        <taxon>Mycobacteriales</taxon>
        <taxon>Nocardiaceae</taxon>
        <taxon>Nocardia</taxon>
    </lineage>
</organism>
<accession>A0A2S5ZUG8</accession>
<evidence type="ECO:0000313" key="2">
    <source>
        <dbReference type="EMBL" id="PPJ18792.1"/>
    </source>
</evidence>
<dbReference type="InterPro" id="IPR058488">
    <property type="entry name" value="DUF8175"/>
</dbReference>
<dbReference type="Pfam" id="PF26526">
    <property type="entry name" value="DUF8175"/>
    <property type="match status" value="1"/>
</dbReference>
<protein>
    <recommendedName>
        <fullName evidence="1">DUF8175 domain-containing protein</fullName>
    </recommendedName>
</protein>
<evidence type="ECO:0000259" key="1">
    <source>
        <dbReference type="Pfam" id="PF26526"/>
    </source>
</evidence>
<proteinExistence type="predicted"/>
<feature type="domain" description="DUF8175" evidence="1">
    <location>
        <begin position="5"/>
        <end position="154"/>
    </location>
</feature>
<dbReference type="EMBL" id="PSZD01000053">
    <property type="protein sequence ID" value="PPJ18792.1"/>
    <property type="molecule type" value="Genomic_DNA"/>
</dbReference>
<evidence type="ECO:0000313" key="3">
    <source>
        <dbReference type="Proteomes" id="UP000238356"/>
    </source>
</evidence>
<name>A0A2S5ZUG8_9NOCA</name>
<sequence length="162" mass="17658">MTPWLTWKPWHDTRLPYSQRWGPTVVSDDTVSGFSHTPEGAVLAMIQHNARLSGLDTTAWPGAARTMAVIAPTDRPPATLIGTGIDSSAGLPFFAGFRWISYDGTRAVADLALQEPDGTLRSLRATEVWRDSDWRAELSAHAVAAPLPGLDGYQPWPGQPRP</sequence>
<keyword evidence="3" id="KW-1185">Reference proteome</keyword>